<evidence type="ECO:0000313" key="2">
    <source>
        <dbReference type="Proteomes" id="UP000003613"/>
    </source>
</evidence>
<dbReference type="RefSeq" id="WP_002789350.1">
    <property type="nucleotide sequence ID" value="NZ_HE973365.1"/>
</dbReference>
<reference evidence="1 2" key="1">
    <citation type="submission" date="2012-04" db="EMBL/GenBank/DDBJ databases">
        <authorList>
            <person name="Genoscope - CEA"/>
        </authorList>
    </citation>
    <scope>NUCLEOTIDE SEQUENCE [LARGE SCALE GENOMIC DNA]</scope>
    <source>
        <strain evidence="1 2">9807</strain>
    </source>
</reference>
<gene>
    <name evidence="1" type="ORF">MICAF_4940002</name>
</gene>
<name>I4HB94_MICAE</name>
<protein>
    <recommendedName>
        <fullName evidence="3">Transposase</fullName>
    </recommendedName>
</protein>
<dbReference type="Proteomes" id="UP000003613">
    <property type="component" value="Unassembled WGS sequence"/>
</dbReference>
<accession>I4HB94</accession>
<evidence type="ECO:0008006" key="3">
    <source>
        <dbReference type="Google" id="ProtNLM"/>
    </source>
</evidence>
<dbReference type="HOGENOM" id="CLU_3254079_0_0_3"/>
<comment type="caution">
    <text evidence="1">The sequence shown here is derived from an EMBL/GenBank/DDBJ whole genome shotgun (WGS) entry which is preliminary data.</text>
</comment>
<organism evidence="1 2">
    <name type="scientific">Microcystis aeruginosa PCC 9807</name>
    <dbReference type="NCBI Taxonomy" id="1160283"/>
    <lineage>
        <taxon>Bacteria</taxon>
        <taxon>Bacillati</taxon>
        <taxon>Cyanobacteriota</taxon>
        <taxon>Cyanophyceae</taxon>
        <taxon>Oscillatoriophycideae</taxon>
        <taxon>Chroococcales</taxon>
        <taxon>Microcystaceae</taxon>
        <taxon>Microcystis</taxon>
    </lineage>
</organism>
<dbReference type="AlphaFoldDB" id="I4HB94"/>
<sequence length="42" mass="4942">MLVHGSNLLQKEAHQTKYLDAESRQYLAEIREKYNAWHLANA</sequence>
<evidence type="ECO:0000313" key="1">
    <source>
        <dbReference type="EMBL" id="CCI19318.1"/>
    </source>
</evidence>
<dbReference type="EMBL" id="CAIM01000439">
    <property type="protein sequence ID" value="CCI19318.1"/>
    <property type="molecule type" value="Genomic_DNA"/>
</dbReference>
<proteinExistence type="predicted"/>